<accession>A0A975T2N7</accession>
<evidence type="ECO:0000256" key="4">
    <source>
        <dbReference type="ARBA" id="ARBA00022475"/>
    </source>
</evidence>
<feature type="transmembrane region" description="Helical" evidence="8">
    <location>
        <begin position="205"/>
        <end position="229"/>
    </location>
</feature>
<dbReference type="PANTHER" id="PTHR23501">
    <property type="entry name" value="MAJOR FACILITATOR SUPERFAMILY"/>
    <property type="match status" value="1"/>
</dbReference>
<dbReference type="InterPro" id="IPR011701">
    <property type="entry name" value="MFS"/>
</dbReference>
<evidence type="ECO:0000256" key="2">
    <source>
        <dbReference type="ARBA" id="ARBA00007520"/>
    </source>
</evidence>
<evidence type="ECO:0000256" key="5">
    <source>
        <dbReference type="ARBA" id="ARBA00022692"/>
    </source>
</evidence>
<evidence type="ECO:0000259" key="9">
    <source>
        <dbReference type="PROSITE" id="PS50850"/>
    </source>
</evidence>
<feature type="transmembrane region" description="Helical" evidence="8">
    <location>
        <begin position="338"/>
        <end position="363"/>
    </location>
</feature>
<protein>
    <submittedName>
        <fullName evidence="10">MFS transporter</fullName>
    </submittedName>
</protein>
<dbReference type="GO" id="GO:0022857">
    <property type="term" value="F:transmembrane transporter activity"/>
    <property type="evidence" value="ECO:0007669"/>
    <property type="project" value="InterPro"/>
</dbReference>
<dbReference type="Proteomes" id="UP000683575">
    <property type="component" value="Chromosome"/>
</dbReference>
<dbReference type="FunFam" id="1.20.1720.10:FF:000004">
    <property type="entry name" value="EmrB/QacA family drug resistance transporter"/>
    <property type="match status" value="1"/>
</dbReference>
<keyword evidence="5 8" id="KW-0812">Transmembrane</keyword>
<organism evidence="10 11">
    <name type="scientific">Nocardioides panacis</name>
    <dbReference type="NCBI Taxonomy" id="2849501"/>
    <lineage>
        <taxon>Bacteria</taxon>
        <taxon>Bacillati</taxon>
        <taxon>Actinomycetota</taxon>
        <taxon>Actinomycetes</taxon>
        <taxon>Propionibacteriales</taxon>
        <taxon>Nocardioidaceae</taxon>
        <taxon>Nocardioides</taxon>
    </lineage>
</organism>
<dbReference type="KEGG" id="nps:KRR39_08605"/>
<dbReference type="AlphaFoldDB" id="A0A975T2N7"/>
<feature type="transmembrane region" description="Helical" evidence="8">
    <location>
        <begin position="384"/>
        <end position="402"/>
    </location>
</feature>
<proteinExistence type="inferred from homology"/>
<evidence type="ECO:0000256" key="6">
    <source>
        <dbReference type="ARBA" id="ARBA00022989"/>
    </source>
</evidence>
<keyword evidence="6 8" id="KW-1133">Transmembrane helix</keyword>
<gene>
    <name evidence="10" type="ORF">KRR39_08605</name>
</gene>
<comment type="similarity">
    <text evidence="2">Belongs to the major facilitator superfamily. TCR/Tet family.</text>
</comment>
<evidence type="ECO:0000256" key="8">
    <source>
        <dbReference type="SAM" id="Phobius"/>
    </source>
</evidence>
<evidence type="ECO:0000313" key="11">
    <source>
        <dbReference type="Proteomes" id="UP000683575"/>
    </source>
</evidence>
<evidence type="ECO:0000256" key="1">
    <source>
        <dbReference type="ARBA" id="ARBA00004429"/>
    </source>
</evidence>
<reference evidence="10" key="1">
    <citation type="submission" date="2021-06" db="EMBL/GenBank/DDBJ databases">
        <title>Complete genome sequence of Nocardioides sp. G188.</title>
        <authorList>
            <person name="Im W.-T."/>
        </authorList>
    </citation>
    <scope>NUCLEOTIDE SEQUENCE</scope>
    <source>
        <strain evidence="10">G188</strain>
    </source>
</reference>
<keyword evidence="3" id="KW-0813">Transport</keyword>
<feature type="transmembrane region" description="Helical" evidence="8">
    <location>
        <begin position="414"/>
        <end position="435"/>
    </location>
</feature>
<keyword evidence="4" id="KW-1003">Cell membrane</keyword>
<evidence type="ECO:0000313" key="10">
    <source>
        <dbReference type="EMBL" id="QWZ10495.1"/>
    </source>
</evidence>
<name>A0A975T2N7_9ACTN</name>
<feature type="transmembrane region" description="Helical" evidence="8">
    <location>
        <begin position="250"/>
        <end position="270"/>
    </location>
</feature>
<sequence>MLSTALVALDQTIVSTAVPSIVRDLGGFREFPWLFSVYLLAQAATVPVYGKLADQFGRKPLMYYGIGVFLLGSVLCAVAWSMPVLIVARGLQGLGAGAVQPIGMTIIGDIYTLRERAKVQGYVASVWGISSVIGPTFGGVFSQLLTWRFIFWVNVPLCLLAAVMLRRFSEKVERGHVKVDYAGAALLTVSTTLVVLGLLEGGHSWAWTAWQTPAIFGAAALTLVGFVLVERVVAQPVLPLWVFGSRTLRTTSALSLLVGGLILGLSSYVPTLGQDVIGASAIVSGFALAALTLGWPVSAALSGRLYLSIGFRATGLLGVSLAVAGSLVLALMDPAGSLWHVALGCLLIGFGMGWVAAPALVVAQSSVAWGERGVATATNMFSRSVGSAIGVAVFGAMVNAVVGDHPTAATLATGVHRVFIGILVLALAMGVLELFMPKRVSPPA</sequence>
<evidence type="ECO:0000256" key="3">
    <source>
        <dbReference type="ARBA" id="ARBA00022448"/>
    </source>
</evidence>
<dbReference type="CDD" id="cd17502">
    <property type="entry name" value="MFS_Azr1_MDR_like"/>
    <property type="match status" value="1"/>
</dbReference>
<feature type="domain" description="Major facilitator superfamily (MFS) profile" evidence="9">
    <location>
        <begin position="1"/>
        <end position="441"/>
    </location>
</feature>
<feature type="transmembrane region" description="Helical" evidence="8">
    <location>
        <begin position="61"/>
        <end position="80"/>
    </location>
</feature>
<dbReference type="PROSITE" id="PS50850">
    <property type="entry name" value="MFS"/>
    <property type="match status" value="1"/>
</dbReference>
<dbReference type="GO" id="GO:0005886">
    <property type="term" value="C:plasma membrane"/>
    <property type="evidence" value="ECO:0007669"/>
    <property type="project" value="UniProtKB-SubCell"/>
</dbReference>
<dbReference type="Pfam" id="PF07690">
    <property type="entry name" value="MFS_1"/>
    <property type="match status" value="1"/>
</dbReference>
<feature type="transmembrane region" description="Helical" evidence="8">
    <location>
        <begin position="309"/>
        <end position="332"/>
    </location>
</feature>
<keyword evidence="11" id="KW-1185">Reference proteome</keyword>
<feature type="transmembrane region" description="Helical" evidence="8">
    <location>
        <begin position="149"/>
        <end position="169"/>
    </location>
</feature>
<feature type="transmembrane region" description="Helical" evidence="8">
    <location>
        <begin position="181"/>
        <end position="199"/>
    </location>
</feature>
<comment type="subcellular location">
    <subcellularLocation>
        <location evidence="1">Cell inner membrane</location>
        <topology evidence="1">Multi-pass membrane protein</topology>
    </subcellularLocation>
</comment>
<feature type="transmembrane region" description="Helical" evidence="8">
    <location>
        <begin position="31"/>
        <end position="49"/>
    </location>
</feature>
<dbReference type="PANTHER" id="PTHR23501:SF191">
    <property type="entry name" value="VACUOLAR BASIC AMINO ACID TRANSPORTER 4"/>
    <property type="match status" value="1"/>
</dbReference>
<feature type="transmembrane region" description="Helical" evidence="8">
    <location>
        <begin position="86"/>
        <end position="107"/>
    </location>
</feature>
<dbReference type="InterPro" id="IPR020846">
    <property type="entry name" value="MFS_dom"/>
</dbReference>
<feature type="transmembrane region" description="Helical" evidence="8">
    <location>
        <begin position="119"/>
        <end position="137"/>
    </location>
</feature>
<keyword evidence="7 8" id="KW-0472">Membrane</keyword>
<feature type="transmembrane region" description="Helical" evidence="8">
    <location>
        <begin position="276"/>
        <end position="297"/>
    </location>
</feature>
<dbReference type="EMBL" id="CP077062">
    <property type="protein sequence ID" value="QWZ10495.1"/>
    <property type="molecule type" value="Genomic_DNA"/>
</dbReference>
<evidence type="ECO:0000256" key="7">
    <source>
        <dbReference type="ARBA" id="ARBA00023136"/>
    </source>
</evidence>